<gene>
    <name evidence="2" type="ORF">PoMZ_00833</name>
</gene>
<feature type="compositionally biased region" description="Low complexity" evidence="1">
    <location>
        <begin position="11"/>
        <end position="22"/>
    </location>
</feature>
<accession>A0A4P7N0S7</accession>
<proteinExistence type="predicted"/>
<reference evidence="2 3" key="1">
    <citation type="journal article" date="2019" name="Mol. Biol. Evol.">
        <title>Blast fungal genomes show frequent chromosomal changes, gene gains and losses, and effector gene turnover.</title>
        <authorList>
            <person name="Gomez Luciano L.B."/>
            <person name="Jason Tsai I."/>
            <person name="Chuma I."/>
            <person name="Tosa Y."/>
            <person name="Chen Y.H."/>
            <person name="Li J.Y."/>
            <person name="Li M.Y."/>
            <person name="Jade Lu M.Y."/>
            <person name="Nakayashiki H."/>
            <person name="Li W.H."/>
        </authorList>
    </citation>
    <scope>NUCLEOTIDE SEQUENCE [LARGE SCALE GENOMIC DNA]</scope>
    <source>
        <strain evidence="2">MZ5-1-6</strain>
    </source>
</reference>
<sequence>MPTSEPVTDPSMASTETSMETSHALEKFPQVPAIFLQKRVANLQHSVVVGDPPVLQDSCFLSGAELPRASICIRMRARNFSFPLPVSAVDTRGD</sequence>
<dbReference type="Proteomes" id="UP000294847">
    <property type="component" value="Chromosome 2"/>
</dbReference>
<feature type="region of interest" description="Disordered" evidence="1">
    <location>
        <begin position="1"/>
        <end position="23"/>
    </location>
</feature>
<dbReference type="AlphaFoldDB" id="A0A4P7N0S7"/>
<evidence type="ECO:0000313" key="3">
    <source>
        <dbReference type="Proteomes" id="UP000294847"/>
    </source>
</evidence>
<organism evidence="2 3">
    <name type="scientific">Pyricularia oryzae</name>
    <name type="common">Rice blast fungus</name>
    <name type="synonym">Magnaporthe oryzae</name>
    <dbReference type="NCBI Taxonomy" id="318829"/>
    <lineage>
        <taxon>Eukaryota</taxon>
        <taxon>Fungi</taxon>
        <taxon>Dikarya</taxon>
        <taxon>Ascomycota</taxon>
        <taxon>Pezizomycotina</taxon>
        <taxon>Sordariomycetes</taxon>
        <taxon>Sordariomycetidae</taxon>
        <taxon>Magnaporthales</taxon>
        <taxon>Pyriculariaceae</taxon>
        <taxon>Pyricularia</taxon>
    </lineage>
</organism>
<evidence type="ECO:0000313" key="2">
    <source>
        <dbReference type="EMBL" id="QBZ55927.1"/>
    </source>
</evidence>
<dbReference type="EMBL" id="CP034205">
    <property type="protein sequence ID" value="QBZ55927.1"/>
    <property type="molecule type" value="Genomic_DNA"/>
</dbReference>
<protein>
    <submittedName>
        <fullName evidence="2">Uncharacterized protein</fullName>
    </submittedName>
</protein>
<name>A0A4P7N0S7_PYROR</name>
<evidence type="ECO:0000256" key="1">
    <source>
        <dbReference type="SAM" id="MobiDB-lite"/>
    </source>
</evidence>